<dbReference type="AlphaFoldDB" id="F0SGH4"/>
<name>F0SGH4_RUBBR</name>
<dbReference type="KEGG" id="pbs:Plabr_2975"/>
<evidence type="ECO:0000313" key="2">
    <source>
        <dbReference type="Proteomes" id="UP000006860"/>
    </source>
</evidence>
<gene>
    <name evidence="1" type="ordered locus">Plabr_2975</name>
</gene>
<dbReference type="EMBL" id="CP002546">
    <property type="protein sequence ID" value="ADY60573.1"/>
    <property type="molecule type" value="Genomic_DNA"/>
</dbReference>
<dbReference type="Proteomes" id="UP000006860">
    <property type="component" value="Chromosome"/>
</dbReference>
<accession>F0SGH4</accession>
<organism evidence="1 2">
    <name type="scientific">Rubinisphaera brasiliensis (strain ATCC 49424 / DSM 5305 / JCM 21570 / IAM 15109 / NBRC 103401 / IFAM 1448)</name>
    <name type="common">Planctomyces brasiliensis</name>
    <dbReference type="NCBI Taxonomy" id="756272"/>
    <lineage>
        <taxon>Bacteria</taxon>
        <taxon>Pseudomonadati</taxon>
        <taxon>Planctomycetota</taxon>
        <taxon>Planctomycetia</taxon>
        <taxon>Planctomycetales</taxon>
        <taxon>Planctomycetaceae</taxon>
        <taxon>Rubinisphaera</taxon>
    </lineage>
</organism>
<evidence type="ECO:0008006" key="3">
    <source>
        <dbReference type="Google" id="ProtNLM"/>
    </source>
</evidence>
<evidence type="ECO:0000313" key="1">
    <source>
        <dbReference type="EMBL" id="ADY60573.1"/>
    </source>
</evidence>
<proteinExistence type="predicted"/>
<dbReference type="OrthoDB" id="286727at2"/>
<dbReference type="HOGENOM" id="CLU_113730_5_1_0"/>
<protein>
    <recommendedName>
        <fullName evidence="3">Carboxypeptidase regulatory-like domain-containing protein</fullName>
    </recommendedName>
</protein>
<sequence length="143" mass="15179">MTQTPFWGTGQFFLILLLTVAGCGKSAEVAGPEATGYVTLDGSPLTNGDLSFYPIGEGSSAQAALDGDGRFRVNTAASATGIAPGEYKVTVESWADAEGDEENEGEPISLIPNKYTKERTTDLRITVTEEGPNDFHLELTSEK</sequence>
<reference evidence="2" key="1">
    <citation type="submission" date="2011-02" db="EMBL/GenBank/DDBJ databases">
        <title>The complete genome of Planctomyces brasiliensis DSM 5305.</title>
        <authorList>
            <person name="Lucas S."/>
            <person name="Copeland A."/>
            <person name="Lapidus A."/>
            <person name="Bruce D."/>
            <person name="Goodwin L."/>
            <person name="Pitluck S."/>
            <person name="Kyrpides N."/>
            <person name="Mavromatis K."/>
            <person name="Pagani I."/>
            <person name="Ivanova N."/>
            <person name="Ovchinnikova G."/>
            <person name="Lu M."/>
            <person name="Detter J.C."/>
            <person name="Han C."/>
            <person name="Land M."/>
            <person name="Hauser L."/>
            <person name="Markowitz V."/>
            <person name="Cheng J.-F."/>
            <person name="Hugenholtz P."/>
            <person name="Woyke T."/>
            <person name="Wu D."/>
            <person name="Tindall B."/>
            <person name="Pomrenke H.G."/>
            <person name="Brambilla E."/>
            <person name="Klenk H.-P."/>
            <person name="Eisen J.A."/>
        </authorList>
    </citation>
    <scope>NUCLEOTIDE SEQUENCE [LARGE SCALE GENOMIC DNA]</scope>
    <source>
        <strain evidence="2">ATCC 49424 / DSM 5305 / JCM 21570 / NBRC 103401 / IFAM 1448</strain>
    </source>
</reference>
<dbReference type="RefSeq" id="WP_013629294.1">
    <property type="nucleotide sequence ID" value="NC_015174.1"/>
</dbReference>
<keyword evidence="2" id="KW-1185">Reference proteome</keyword>
<dbReference type="STRING" id="756272.Plabr_2975"/>